<proteinExistence type="predicted"/>
<dbReference type="Pfam" id="PF24102">
    <property type="entry name" value="FLAD1_M"/>
    <property type="match status" value="1"/>
</dbReference>
<protein>
    <submittedName>
        <fullName evidence="2">Competence/damage-inducible protein A</fullName>
    </submittedName>
</protein>
<dbReference type="Pfam" id="PF00994">
    <property type="entry name" value="MoCF_biosynth"/>
    <property type="match status" value="1"/>
</dbReference>
<evidence type="ECO:0000313" key="3">
    <source>
        <dbReference type="Proteomes" id="UP000741360"/>
    </source>
</evidence>
<dbReference type="InterPro" id="IPR001453">
    <property type="entry name" value="MoaB/Mog_dom"/>
</dbReference>
<accession>A0A932LZS7</accession>
<dbReference type="Gene3D" id="3.40.980.10">
    <property type="entry name" value="MoaB/Mog-like domain"/>
    <property type="match status" value="1"/>
</dbReference>
<feature type="domain" description="MoaB/Mog" evidence="1">
    <location>
        <begin position="6"/>
        <end position="164"/>
    </location>
</feature>
<dbReference type="SMART" id="SM00852">
    <property type="entry name" value="MoCF_biosynth"/>
    <property type="match status" value="1"/>
</dbReference>
<comment type="caution">
    <text evidence="2">The sequence shown here is derived from an EMBL/GenBank/DDBJ whole genome shotgun (WGS) entry which is preliminary data.</text>
</comment>
<gene>
    <name evidence="2" type="ORF">HYY65_02510</name>
</gene>
<dbReference type="InterPro" id="IPR050101">
    <property type="entry name" value="CinA"/>
</dbReference>
<reference evidence="2" key="1">
    <citation type="submission" date="2020-07" db="EMBL/GenBank/DDBJ databases">
        <title>Huge and variable diversity of episymbiotic CPR bacteria and DPANN archaea in groundwater ecosystems.</title>
        <authorList>
            <person name="He C.Y."/>
            <person name="Keren R."/>
            <person name="Whittaker M."/>
            <person name="Farag I.F."/>
            <person name="Doudna J."/>
            <person name="Cate J.H.D."/>
            <person name="Banfield J.F."/>
        </authorList>
    </citation>
    <scope>NUCLEOTIDE SEQUENCE</scope>
    <source>
        <strain evidence="2">NC_groundwater_717_Ag_S-0.2um_59_8</strain>
    </source>
</reference>
<organism evidence="2 3">
    <name type="scientific">Tectimicrobiota bacterium</name>
    <dbReference type="NCBI Taxonomy" id="2528274"/>
    <lineage>
        <taxon>Bacteria</taxon>
        <taxon>Pseudomonadati</taxon>
        <taxon>Nitrospinota/Tectimicrobiota group</taxon>
        <taxon>Candidatus Tectimicrobiota</taxon>
    </lineage>
</organism>
<dbReference type="EMBL" id="JACPSX010000042">
    <property type="protein sequence ID" value="MBI3013945.1"/>
    <property type="molecule type" value="Genomic_DNA"/>
</dbReference>
<dbReference type="Proteomes" id="UP000741360">
    <property type="component" value="Unassembled WGS sequence"/>
</dbReference>
<dbReference type="InterPro" id="IPR056596">
    <property type="entry name" value="FLAD1_M"/>
</dbReference>
<dbReference type="SUPFAM" id="SSF53218">
    <property type="entry name" value="Molybdenum cofactor biosynthesis proteins"/>
    <property type="match status" value="1"/>
</dbReference>
<dbReference type="InterPro" id="IPR036425">
    <property type="entry name" value="MoaB/Mog-like_dom_sf"/>
</dbReference>
<evidence type="ECO:0000313" key="2">
    <source>
        <dbReference type="EMBL" id="MBI3013945.1"/>
    </source>
</evidence>
<dbReference type="PANTHER" id="PTHR13939">
    <property type="entry name" value="NICOTINAMIDE-NUCLEOTIDE AMIDOHYDROLASE PNCC"/>
    <property type="match status" value="1"/>
</dbReference>
<dbReference type="AlphaFoldDB" id="A0A932LZS7"/>
<dbReference type="PANTHER" id="PTHR13939:SF0">
    <property type="entry name" value="NMN AMIDOHYDROLASE-LIKE PROTEIN YFAY"/>
    <property type="match status" value="1"/>
</dbReference>
<sequence length="210" mass="23210">MAKTSGIIVVGNEILSGRVADQNAAFLTRELYSLGIDLRKISIVPDDVDEIAREVVSFTSAYDRVFLCGGIGPTHDDVSMAGIARGLSVPLVHHPGLMERLKGLFASEDEGLLLKMSETPEGSNLLGDELPFPIIVVGNLYVFPGQPEILQEKFKAIRDFFRESPFYSKTVYIRLSERRLVGYLNALLESYPGLRLGSYPELSNPSYKVK</sequence>
<dbReference type="CDD" id="cd00885">
    <property type="entry name" value="cinA"/>
    <property type="match status" value="1"/>
</dbReference>
<evidence type="ECO:0000259" key="1">
    <source>
        <dbReference type="SMART" id="SM00852"/>
    </source>
</evidence>
<name>A0A932LZS7_UNCTE</name>